<dbReference type="Gramene" id="Al_scaffold_0008_317">
    <property type="protein sequence ID" value="Al_scaffold_0008_317"/>
    <property type="gene ID" value="Al_scaffold_0008_317"/>
</dbReference>
<dbReference type="HOGENOM" id="CLU_023205_0_0_1"/>
<evidence type="ECO:0000256" key="1">
    <source>
        <dbReference type="ARBA" id="ARBA00007905"/>
    </source>
</evidence>
<dbReference type="SUPFAM" id="SSF51430">
    <property type="entry name" value="NAD(P)-linked oxidoreductase"/>
    <property type="match status" value="1"/>
</dbReference>
<dbReference type="PANTHER" id="PTHR11732">
    <property type="entry name" value="ALDO/KETO REDUCTASE"/>
    <property type="match status" value="1"/>
</dbReference>
<dbReference type="PROSITE" id="PS00798">
    <property type="entry name" value="ALDOKETO_REDUCTASE_1"/>
    <property type="match status" value="1"/>
</dbReference>
<evidence type="ECO:0000256" key="3">
    <source>
        <dbReference type="ARBA" id="ARBA00023002"/>
    </source>
</evidence>
<dbReference type="Pfam" id="PF00248">
    <property type="entry name" value="Aldo_ket_red"/>
    <property type="match status" value="1"/>
</dbReference>
<evidence type="ECO:0000313" key="6">
    <source>
        <dbReference type="Proteomes" id="UP000008694"/>
    </source>
</evidence>
<dbReference type="Proteomes" id="UP000008694">
    <property type="component" value="Unassembled WGS sequence"/>
</dbReference>
<keyword evidence="6" id="KW-1185">Reference proteome</keyword>
<keyword evidence="2" id="KW-0521">NADP</keyword>
<dbReference type="PRINTS" id="PR00069">
    <property type="entry name" value="ALDKETRDTASE"/>
</dbReference>
<gene>
    <name evidence="5" type="ORF">ARALYDRAFT_683497</name>
</gene>
<dbReference type="STRING" id="81972.D7MU29"/>
<protein>
    <submittedName>
        <fullName evidence="5">Predicted protein</fullName>
    </submittedName>
</protein>
<reference evidence="6" key="1">
    <citation type="journal article" date="2011" name="Nat. Genet.">
        <title>The Arabidopsis lyrata genome sequence and the basis of rapid genome size change.</title>
        <authorList>
            <person name="Hu T.T."/>
            <person name="Pattyn P."/>
            <person name="Bakker E.G."/>
            <person name="Cao J."/>
            <person name="Cheng J.-F."/>
            <person name="Clark R.M."/>
            <person name="Fahlgren N."/>
            <person name="Fawcett J.A."/>
            <person name="Grimwood J."/>
            <person name="Gundlach H."/>
            <person name="Haberer G."/>
            <person name="Hollister J.D."/>
            <person name="Ossowski S."/>
            <person name="Ottilar R.P."/>
            <person name="Salamov A.A."/>
            <person name="Schneeberger K."/>
            <person name="Spannagl M."/>
            <person name="Wang X."/>
            <person name="Yang L."/>
            <person name="Nasrallah M.E."/>
            <person name="Bergelson J."/>
            <person name="Carrington J.C."/>
            <person name="Gaut B.S."/>
            <person name="Schmutz J."/>
            <person name="Mayer K.F.X."/>
            <person name="Van de Peer Y."/>
            <person name="Grigoriev I.V."/>
            <person name="Nordborg M."/>
            <person name="Weigel D."/>
            <person name="Guo Y.-L."/>
        </authorList>
    </citation>
    <scope>NUCLEOTIDE SEQUENCE [LARGE SCALE GENOMIC DNA]</scope>
    <source>
        <strain evidence="6">cv. MN47</strain>
    </source>
</reference>
<name>D7MU29_ARALL</name>
<evidence type="ECO:0000313" key="5">
    <source>
        <dbReference type="EMBL" id="EFH39742.1"/>
    </source>
</evidence>
<dbReference type="InterPro" id="IPR036812">
    <property type="entry name" value="NAD(P)_OxRdtase_dom_sf"/>
</dbReference>
<dbReference type="CDD" id="cd19125">
    <property type="entry name" value="AKR_AKR4C1-15"/>
    <property type="match status" value="1"/>
</dbReference>
<evidence type="ECO:0000256" key="2">
    <source>
        <dbReference type="ARBA" id="ARBA00022857"/>
    </source>
</evidence>
<feature type="domain" description="NADP-dependent oxidoreductase" evidence="4">
    <location>
        <begin position="75"/>
        <end position="249"/>
    </location>
</feature>
<dbReference type="InterPro" id="IPR020471">
    <property type="entry name" value="AKR"/>
</dbReference>
<sequence>MTETLLIFAWFKAVTKVLITDPDISGDAEKVLAEAVRVVQDKILLYVNSGLLVDDTLADEIRFFKLNTGAMIPSVGLGTWQADPGLVGNAVEAAVKIGYRHIDCAQIYGNEKEIGLVLKKLFDDGVVKREEIFITSKLCCTSHNPQDVPDALNRTLQDLQLDYVDLYLIDWPVSLKEGSTGFKPENNLPTDTPSTWKEMEALVDVRKARAIGVINFSTKRLAKLLEVARVPPAVNQVECHPSWQQTEALVHLSGYSPLGCPGTTWLKSPILGSVAERTPAQVALRWGLQKGQSVLPESTHEDTIKQNFDTSNQLHKNYKIIYYIIKEPNAADVVMAEEEYTCVDGQKRRSYWRSMTSFTASAQSNEYGGVKSRRIREAHWRRHS</sequence>
<dbReference type="GO" id="GO:0016491">
    <property type="term" value="F:oxidoreductase activity"/>
    <property type="evidence" value="ECO:0007669"/>
    <property type="project" value="UniProtKB-KW"/>
</dbReference>
<accession>D7MU29</accession>
<keyword evidence="3" id="KW-0560">Oxidoreductase</keyword>
<comment type="similarity">
    <text evidence="1">Belongs to the aldo/keto reductase family.</text>
</comment>
<dbReference type="InterPro" id="IPR023210">
    <property type="entry name" value="NADP_OxRdtase_dom"/>
</dbReference>
<dbReference type="Gene3D" id="3.20.20.100">
    <property type="entry name" value="NADP-dependent oxidoreductase domain"/>
    <property type="match status" value="1"/>
</dbReference>
<organism evidence="6">
    <name type="scientific">Arabidopsis lyrata subsp. lyrata</name>
    <name type="common">Lyre-leaved rock-cress</name>
    <dbReference type="NCBI Taxonomy" id="81972"/>
    <lineage>
        <taxon>Eukaryota</taxon>
        <taxon>Viridiplantae</taxon>
        <taxon>Streptophyta</taxon>
        <taxon>Embryophyta</taxon>
        <taxon>Tracheophyta</taxon>
        <taxon>Spermatophyta</taxon>
        <taxon>Magnoliopsida</taxon>
        <taxon>eudicotyledons</taxon>
        <taxon>Gunneridae</taxon>
        <taxon>Pentapetalae</taxon>
        <taxon>rosids</taxon>
        <taxon>malvids</taxon>
        <taxon>Brassicales</taxon>
        <taxon>Brassicaceae</taxon>
        <taxon>Camelineae</taxon>
        <taxon>Arabidopsis</taxon>
    </lineage>
</organism>
<dbReference type="EMBL" id="GL348720">
    <property type="protein sequence ID" value="EFH39742.1"/>
    <property type="molecule type" value="Genomic_DNA"/>
</dbReference>
<dbReference type="eggNOG" id="KOG1577">
    <property type="taxonomic scope" value="Eukaryota"/>
</dbReference>
<dbReference type="AlphaFoldDB" id="D7MU29"/>
<dbReference type="InterPro" id="IPR044498">
    <property type="entry name" value="AKR4C"/>
</dbReference>
<dbReference type="InterPro" id="IPR018170">
    <property type="entry name" value="Aldo/ket_reductase_CS"/>
</dbReference>
<evidence type="ECO:0000259" key="4">
    <source>
        <dbReference type="Pfam" id="PF00248"/>
    </source>
</evidence>
<proteinExistence type="inferred from homology"/>